<gene>
    <name evidence="1" type="ORF">LTRI10_LOCUS47930</name>
</gene>
<evidence type="ECO:0000313" key="1">
    <source>
        <dbReference type="EMBL" id="CAL1408325.1"/>
    </source>
</evidence>
<reference evidence="1 2" key="1">
    <citation type="submission" date="2024-04" db="EMBL/GenBank/DDBJ databases">
        <authorList>
            <person name="Fracassetti M."/>
        </authorList>
    </citation>
    <scope>NUCLEOTIDE SEQUENCE [LARGE SCALE GENOMIC DNA]</scope>
</reference>
<name>A0AAV2GFB4_9ROSI</name>
<dbReference type="AlphaFoldDB" id="A0AAV2GFB4"/>
<accession>A0AAV2GFB4</accession>
<organism evidence="1 2">
    <name type="scientific">Linum trigynum</name>
    <dbReference type="NCBI Taxonomy" id="586398"/>
    <lineage>
        <taxon>Eukaryota</taxon>
        <taxon>Viridiplantae</taxon>
        <taxon>Streptophyta</taxon>
        <taxon>Embryophyta</taxon>
        <taxon>Tracheophyta</taxon>
        <taxon>Spermatophyta</taxon>
        <taxon>Magnoliopsida</taxon>
        <taxon>eudicotyledons</taxon>
        <taxon>Gunneridae</taxon>
        <taxon>Pentapetalae</taxon>
        <taxon>rosids</taxon>
        <taxon>fabids</taxon>
        <taxon>Malpighiales</taxon>
        <taxon>Linaceae</taxon>
        <taxon>Linum</taxon>
    </lineage>
</organism>
<dbReference type="Proteomes" id="UP001497516">
    <property type="component" value="Chromosome 8"/>
</dbReference>
<evidence type="ECO:0000313" key="2">
    <source>
        <dbReference type="Proteomes" id="UP001497516"/>
    </source>
</evidence>
<sequence>MTVCEKPLDSLLEEMAQETARTRQEMRESFAALIARFDRFLGRRPYMEIGESAANGNKRVEGQVATKFAVKGLKAEQPAAGPSPDPPALAREKSARLAKVAHPTNPATAAVLVEARYEAALPQVTATALSITAMHEAEEEDEGHLKIGETTINVKEIWEAAASEGNISIANCHGHSTVVRCPSQERQEELHQEHETSSKGVACKLMVPKIEKAYGQKAIGKLDDYQRWGNTTPNHVTQGVSLWGPRHVFNGPPLSILEEKDPWLQEEIFGKRSQWWWLILHGDPG</sequence>
<proteinExistence type="predicted"/>
<dbReference type="EMBL" id="OZ034821">
    <property type="protein sequence ID" value="CAL1408325.1"/>
    <property type="molecule type" value="Genomic_DNA"/>
</dbReference>
<protein>
    <submittedName>
        <fullName evidence="1">Uncharacterized protein</fullName>
    </submittedName>
</protein>
<keyword evidence="2" id="KW-1185">Reference proteome</keyword>